<feature type="domain" description="DUF4268" evidence="1">
    <location>
        <begin position="10"/>
        <end position="134"/>
    </location>
</feature>
<dbReference type="Pfam" id="PF14088">
    <property type="entry name" value="DUF4268"/>
    <property type="match status" value="1"/>
</dbReference>
<dbReference type="Proteomes" id="UP000217250">
    <property type="component" value="Chromosome"/>
</dbReference>
<evidence type="ECO:0000313" key="3">
    <source>
        <dbReference type="Proteomes" id="UP000217250"/>
    </source>
</evidence>
<protein>
    <recommendedName>
        <fullName evidence="1">DUF4268 domain-containing protein</fullName>
    </recommendedName>
</protein>
<dbReference type="KEGG" id="cgh:CGC50_00080"/>
<gene>
    <name evidence="2" type="ORF">CGC50_00080</name>
</gene>
<proteinExistence type="predicted"/>
<accession>A0A250FNY9</accession>
<dbReference type="GeneID" id="84806965"/>
<organism evidence="2 3">
    <name type="scientific">Capnocytophaga gingivalis</name>
    <dbReference type="NCBI Taxonomy" id="1017"/>
    <lineage>
        <taxon>Bacteria</taxon>
        <taxon>Pseudomonadati</taxon>
        <taxon>Bacteroidota</taxon>
        <taxon>Flavobacteriia</taxon>
        <taxon>Flavobacteriales</taxon>
        <taxon>Flavobacteriaceae</taxon>
        <taxon>Capnocytophaga</taxon>
    </lineage>
</organism>
<sequence length="160" mass="19787">MYSKEEAAKLRQEFWISFGKSFPYKWTLYKTGVKNLSFRFYFDTKKAMVCIDIEGSEEERRECFEKMCSLKGILIEIFPENTYQEHYFLENGKEISRIWVEKSQVSIHNKETWQQTMIFLHKRMLQIETFWEEYQDFFKEDFNHIRRYILRKTIFSSQEK</sequence>
<name>A0A250FNY9_9FLAO</name>
<dbReference type="RefSeq" id="WP_095909189.1">
    <property type="nucleotide sequence ID" value="NZ_CP022386.1"/>
</dbReference>
<reference evidence="3" key="1">
    <citation type="submission" date="2017-06" db="EMBL/GenBank/DDBJ databases">
        <title>Capnocytophaga spp. assemblies.</title>
        <authorList>
            <person name="Gulvik C.A."/>
        </authorList>
    </citation>
    <scope>NUCLEOTIDE SEQUENCE [LARGE SCALE GENOMIC DNA]</scope>
    <source>
        <strain evidence="3">H1496</strain>
    </source>
</reference>
<dbReference type="InterPro" id="IPR025364">
    <property type="entry name" value="DUF4268"/>
</dbReference>
<dbReference type="EMBL" id="CP022386">
    <property type="protein sequence ID" value="ATA85687.1"/>
    <property type="molecule type" value="Genomic_DNA"/>
</dbReference>
<evidence type="ECO:0000259" key="1">
    <source>
        <dbReference type="Pfam" id="PF14088"/>
    </source>
</evidence>
<dbReference type="AlphaFoldDB" id="A0A250FNY9"/>
<evidence type="ECO:0000313" key="2">
    <source>
        <dbReference type="EMBL" id="ATA85687.1"/>
    </source>
</evidence>
<dbReference type="OrthoDB" id="1467516at2"/>